<evidence type="ECO:0000313" key="2">
    <source>
        <dbReference type="EMBL" id="OWT43023.1"/>
    </source>
</evidence>
<keyword evidence="1" id="KW-1133">Transmembrane helix</keyword>
<gene>
    <name evidence="2" type="ORF">VFPPC_18256</name>
</gene>
<dbReference type="RefSeq" id="XP_022285478.1">
    <property type="nucleotide sequence ID" value="XM_022429899.1"/>
</dbReference>
<dbReference type="GeneID" id="33937093"/>
<keyword evidence="3" id="KW-1185">Reference proteome</keyword>
<dbReference type="KEGG" id="pchm:VFPPC_18256"/>
<sequence>MGFKLGPSSTEGAAGLIGRCCRVILMSLILMNFLLGLCLTFRFFLGFY</sequence>
<reference evidence="2 3" key="1">
    <citation type="journal article" date="2016" name="PLoS Pathog.">
        <title>Biosynthesis of antibiotic leucinostatins in bio-control fungus Purpureocillium lilacinum and their inhibition on phytophthora revealed by genome mining.</title>
        <authorList>
            <person name="Wang G."/>
            <person name="Liu Z."/>
            <person name="Lin R."/>
            <person name="Li E."/>
            <person name="Mao Z."/>
            <person name="Ling J."/>
            <person name="Yang Y."/>
            <person name="Yin W.B."/>
            <person name="Xie B."/>
        </authorList>
    </citation>
    <scope>NUCLEOTIDE SEQUENCE [LARGE SCALE GENOMIC DNA]</scope>
    <source>
        <strain evidence="2">170</strain>
    </source>
</reference>
<comment type="caution">
    <text evidence="2">The sequence shown here is derived from an EMBL/GenBank/DDBJ whole genome shotgun (WGS) entry which is preliminary data.</text>
</comment>
<name>A0A219AQF6_METCM</name>
<dbReference type="Proteomes" id="UP000078397">
    <property type="component" value="Unassembled WGS sequence"/>
</dbReference>
<keyword evidence="1" id="KW-0812">Transmembrane</keyword>
<protein>
    <submittedName>
        <fullName evidence="2">Uncharacterized protein</fullName>
    </submittedName>
</protein>
<organism evidence="2 3">
    <name type="scientific">Pochonia chlamydosporia 170</name>
    <dbReference type="NCBI Taxonomy" id="1380566"/>
    <lineage>
        <taxon>Eukaryota</taxon>
        <taxon>Fungi</taxon>
        <taxon>Dikarya</taxon>
        <taxon>Ascomycota</taxon>
        <taxon>Pezizomycotina</taxon>
        <taxon>Sordariomycetes</taxon>
        <taxon>Hypocreomycetidae</taxon>
        <taxon>Hypocreales</taxon>
        <taxon>Clavicipitaceae</taxon>
        <taxon>Pochonia</taxon>
    </lineage>
</organism>
<accession>A0A219AQF6</accession>
<feature type="transmembrane region" description="Helical" evidence="1">
    <location>
        <begin position="23"/>
        <end position="45"/>
    </location>
</feature>
<evidence type="ECO:0000313" key="3">
    <source>
        <dbReference type="Proteomes" id="UP000078397"/>
    </source>
</evidence>
<dbReference type="EMBL" id="LSBJ02000004">
    <property type="protein sequence ID" value="OWT43023.1"/>
    <property type="molecule type" value="Genomic_DNA"/>
</dbReference>
<keyword evidence="1" id="KW-0472">Membrane</keyword>
<evidence type="ECO:0000256" key="1">
    <source>
        <dbReference type="SAM" id="Phobius"/>
    </source>
</evidence>
<dbReference type="AlphaFoldDB" id="A0A219AQF6"/>
<proteinExistence type="predicted"/>